<dbReference type="Pfam" id="PF17147">
    <property type="entry name" value="PFOR_II"/>
    <property type="match status" value="1"/>
</dbReference>
<dbReference type="PANTHER" id="PTHR43088">
    <property type="entry name" value="SUBUNIT OF PYRUVATE:FLAVODOXIN OXIDOREDUCTASE-RELATED"/>
    <property type="match status" value="1"/>
</dbReference>
<dbReference type="InterPro" id="IPR052368">
    <property type="entry name" value="2-oxoacid_oxidoreductase"/>
</dbReference>
<dbReference type="InterPro" id="IPR009014">
    <property type="entry name" value="Transketo_C/PFOR_II"/>
</dbReference>
<dbReference type="SUPFAM" id="SSF52518">
    <property type="entry name" value="Thiamin diphosphate-binding fold (THDP-binding)"/>
    <property type="match status" value="1"/>
</dbReference>
<dbReference type="NCBIfam" id="NF005507">
    <property type="entry name" value="PRK07119.1"/>
    <property type="match status" value="1"/>
</dbReference>
<accession>A0ABR7NER5</accession>
<dbReference type="InterPro" id="IPR033412">
    <property type="entry name" value="PFOR_II"/>
</dbReference>
<evidence type="ECO:0000313" key="5">
    <source>
        <dbReference type="Proteomes" id="UP000658131"/>
    </source>
</evidence>
<keyword evidence="1" id="KW-0560">Oxidoreductase</keyword>
<evidence type="ECO:0000259" key="2">
    <source>
        <dbReference type="Pfam" id="PF01855"/>
    </source>
</evidence>
<dbReference type="CDD" id="cd07034">
    <property type="entry name" value="TPP_PYR_PFOR_IOR-alpha_like"/>
    <property type="match status" value="1"/>
</dbReference>
<feature type="domain" description="Pyruvate flavodoxin/ferredoxin oxidoreductase pyrimidine binding" evidence="2">
    <location>
        <begin position="14"/>
        <end position="185"/>
    </location>
</feature>
<gene>
    <name evidence="4" type="ORF">H8717_00530</name>
</gene>
<dbReference type="PANTHER" id="PTHR43088:SF1">
    <property type="entry name" value="SUBUNIT OF PYRUVATE:FLAVODOXIN OXIDOREDUCTASE"/>
    <property type="match status" value="1"/>
</dbReference>
<dbReference type="Pfam" id="PF01855">
    <property type="entry name" value="POR_N"/>
    <property type="match status" value="1"/>
</dbReference>
<evidence type="ECO:0000259" key="3">
    <source>
        <dbReference type="Pfam" id="PF17147"/>
    </source>
</evidence>
<name>A0ABR7NER5_9FIRM</name>
<dbReference type="Gene3D" id="3.40.50.970">
    <property type="match status" value="1"/>
</dbReference>
<dbReference type="Gene3D" id="3.40.50.920">
    <property type="match status" value="1"/>
</dbReference>
<evidence type="ECO:0000256" key="1">
    <source>
        <dbReference type="ARBA" id="ARBA00023002"/>
    </source>
</evidence>
<dbReference type="InterPro" id="IPR029061">
    <property type="entry name" value="THDP-binding"/>
</dbReference>
<sequence>MAFELWKGNEAIAEAAVRAGCRFFFGYPITPQNEVPEYMARRLPEVGGCFLQSESELAAINMVYGAAGAGARVMTSSSSPGISLKQEGITYMAGAELPAVIVNVMRGGPGLGTIQPAQGDYYQATRGGGNGDYRLVVLAPNTIQEAVDLMQEAFDIADCYRNPVMLLADGMIGQMMEPLEWHEPRHRELPPKDWAAAGLHGRGSHNIINSLFIDPLACERHNNRLQEKYRLMEQRELRFEERGCEGAEVLFVAYGSPSRIVMSAVDLLAAQGVKAGLLRPVTVWPYPYERLAALSREPSVKAVVAVEMSAGQMLDDVKIAVGGCKPVTFVGHTGGVIPTQHEIAAAALAALGR</sequence>
<keyword evidence="5" id="KW-1185">Reference proteome</keyword>
<feature type="domain" description="Pyruvate:ferredoxin oxidoreductase core" evidence="3">
    <location>
        <begin position="247"/>
        <end position="343"/>
    </location>
</feature>
<dbReference type="InterPro" id="IPR002880">
    <property type="entry name" value="Pyrv_Fd/Flavodoxin_OxRdtase_N"/>
</dbReference>
<comment type="caution">
    <text evidence="4">The sequence shown here is derived from an EMBL/GenBank/DDBJ whole genome shotgun (WGS) entry which is preliminary data.</text>
</comment>
<dbReference type="RefSeq" id="WP_262398589.1">
    <property type="nucleotide sequence ID" value="NZ_JACRTB010000001.1"/>
</dbReference>
<dbReference type="EMBL" id="JACRTB010000001">
    <property type="protein sequence ID" value="MBC8574898.1"/>
    <property type="molecule type" value="Genomic_DNA"/>
</dbReference>
<evidence type="ECO:0000313" key="4">
    <source>
        <dbReference type="EMBL" id="MBC8574898.1"/>
    </source>
</evidence>
<organism evidence="4 5">
    <name type="scientific">Yanshouia hominis</name>
    <dbReference type="NCBI Taxonomy" id="2763673"/>
    <lineage>
        <taxon>Bacteria</taxon>
        <taxon>Bacillati</taxon>
        <taxon>Bacillota</taxon>
        <taxon>Clostridia</taxon>
        <taxon>Eubacteriales</taxon>
        <taxon>Oscillospiraceae</taxon>
        <taxon>Yanshouia</taxon>
    </lineage>
</organism>
<proteinExistence type="predicted"/>
<reference evidence="4 5" key="1">
    <citation type="submission" date="2020-08" db="EMBL/GenBank/DDBJ databases">
        <title>Genome public.</title>
        <authorList>
            <person name="Liu C."/>
            <person name="Sun Q."/>
        </authorList>
    </citation>
    <scope>NUCLEOTIDE SEQUENCE [LARGE SCALE GENOMIC DNA]</scope>
    <source>
        <strain evidence="4 5">BX1</strain>
    </source>
</reference>
<dbReference type="SUPFAM" id="SSF52922">
    <property type="entry name" value="TK C-terminal domain-like"/>
    <property type="match status" value="1"/>
</dbReference>
<dbReference type="Proteomes" id="UP000658131">
    <property type="component" value="Unassembled WGS sequence"/>
</dbReference>
<protein>
    <submittedName>
        <fullName evidence="4">3-methyl-2-oxobutanoate dehydrogenase subunit VorB</fullName>
    </submittedName>
</protein>